<reference evidence="6" key="1">
    <citation type="submission" date="2022-12" db="EMBL/GenBank/DDBJ databases">
        <title>Genome sequence of HCMS5-2.</title>
        <authorList>
            <person name="Woo H."/>
        </authorList>
    </citation>
    <scope>NUCLEOTIDE SEQUENCE</scope>
    <source>
        <strain evidence="6">HCMS5-2</strain>
    </source>
</reference>
<dbReference type="SMART" id="SM00448">
    <property type="entry name" value="REC"/>
    <property type="match status" value="1"/>
</dbReference>
<keyword evidence="7" id="KW-1185">Reference proteome</keyword>
<dbReference type="InterPro" id="IPR011006">
    <property type="entry name" value="CheY-like_superfamily"/>
</dbReference>
<keyword evidence="2" id="KW-0238">DNA-binding</keyword>
<dbReference type="InterPro" id="IPR016032">
    <property type="entry name" value="Sig_transdc_resp-reg_C-effctor"/>
</dbReference>
<dbReference type="PANTHER" id="PTHR43214:SF39">
    <property type="entry name" value="TRANSCRIPTIONAL REGULATORY PROTEIN DEGU"/>
    <property type="match status" value="1"/>
</dbReference>
<dbReference type="CDD" id="cd17535">
    <property type="entry name" value="REC_NarL-like"/>
    <property type="match status" value="1"/>
</dbReference>
<dbReference type="PRINTS" id="PR00038">
    <property type="entry name" value="HTHLUXR"/>
</dbReference>
<dbReference type="PROSITE" id="PS50043">
    <property type="entry name" value="HTH_LUXR_2"/>
    <property type="match status" value="1"/>
</dbReference>
<dbReference type="RefSeq" id="WP_269425536.1">
    <property type="nucleotide sequence ID" value="NZ_JAPWGM010000001.1"/>
</dbReference>
<gene>
    <name evidence="6" type="ORF">O0955_00250</name>
</gene>
<dbReference type="SMART" id="SM00421">
    <property type="entry name" value="HTH_LUXR"/>
    <property type="match status" value="1"/>
</dbReference>
<feature type="domain" description="Response regulatory" evidence="5">
    <location>
        <begin position="4"/>
        <end position="120"/>
    </location>
</feature>
<keyword evidence="1 3" id="KW-0597">Phosphoprotein</keyword>
<evidence type="ECO:0000259" key="5">
    <source>
        <dbReference type="PROSITE" id="PS50110"/>
    </source>
</evidence>
<dbReference type="SUPFAM" id="SSF52172">
    <property type="entry name" value="CheY-like"/>
    <property type="match status" value="1"/>
</dbReference>
<name>A0ABT4L3Y7_9SPHI</name>
<dbReference type="SUPFAM" id="SSF46894">
    <property type="entry name" value="C-terminal effector domain of the bipartite response regulators"/>
    <property type="match status" value="1"/>
</dbReference>
<dbReference type="InterPro" id="IPR000792">
    <property type="entry name" value="Tscrpt_reg_LuxR_C"/>
</dbReference>
<dbReference type="InterPro" id="IPR039420">
    <property type="entry name" value="WalR-like"/>
</dbReference>
<dbReference type="PANTHER" id="PTHR43214">
    <property type="entry name" value="TWO-COMPONENT RESPONSE REGULATOR"/>
    <property type="match status" value="1"/>
</dbReference>
<sequence>MSIKIAFIEDNQVFYHAIKILILENEQFDLVGMFSNAESFLKDFEFIKPEIVLMDIDLPGMSGIEAIASVKANYPDTKIIVLTVHDGEENIINSLKAGADGYLLKKSSLENLSESINVILNGGAPITPAIAHKIVLHFQKEQSHAGDMNNLTSREKEVLSYISEGLLNKEIAEKMFISIDAIKKHAQSIYAKIQVRNRAEAMKKYLNNLG</sequence>
<evidence type="ECO:0000313" key="6">
    <source>
        <dbReference type="EMBL" id="MCZ4242417.1"/>
    </source>
</evidence>
<comment type="caution">
    <text evidence="6">The sequence shown here is derived from an EMBL/GenBank/DDBJ whole genome shotgun (WGS) entry which is preliminary data.</text>
</comment>
<organism evidence="6 7">
    <name type="scientific">Pedobacter punctiformis</name>
    <dbReference type="NCBI Taxonomy" id="3004097"/>
    <lineage>
        <taxon>Bacteria</taxon>
        <taxon>Pseudomonadati</taxon>
        <taxon>Bacteroidota</taxon>
        <taxon>Sphingobacteriia</taxon>
        <taxon>Sphingobacteriales</taxon>
        <taxon>Sphingobacteriaceae</taxon>
        <taxon>Pedobacter</taxon>
    </lineage>
</organism>
<dbReference type="Pfam" id="PF00072">
    <property type="entry name" value="Response_reg"/>
    <property type="match status" value="1"/>
</dbReference>
<dbReference type="CDD" id="cd06170">
    <property type="entry name" value="LuxR_C_like"/>
    <property type="match status" value="1"/>
</dbReference>
<feature type="modified residue" description="4-aspartylphosphate" evidence="3">
    <location>
        <position position="55"/>
    </location>
</feature>
<accession>A0ABT4L3Y7</accession>
<dbReference type="EMBL" id="JAPWGM010000001">
    <property type="protein sequence ID" value="MCZ4242417.1"/>
    <property type="molecule type" value="Genomic_DNA"/>
</dbReference>
<dbReference type="Proteomes" id="UP001144347">
    <property type="component" value="Unassembled WGS sequence"/>
</dbReference>
<evidence type="ECO:0000256" key="2">
    <source>
        <dbReference type="ARBA" id="ARBA00023125"/>
    </source>
</evidence>
<dbReference type="InterPro" id="IPR058245">
    <property type="entry name" value="NreC/VraR/RcsB-like_REC"/>
</dbReference>
<dbReference type="Pfam" id="PF00196">
    <property type="entry name" value="GerE"/>
    <property type="match status" value="1"/>
</dbReference>
<feature type="domain" description="HTH luxR-type" evidence="4">
    <location>
        <begin position="144"/>
        <end position="209"/>
    </location>
</feature>
<dbReference type="Gene3D" id="3.40.50.2300">
    <property type="match status" value="1"/>
</dbReference>
<dbReference type="InterPro" id="IPR001789">
    <property type="entry name" value="Sig_transdc_resp-reg_receiver"/>
</dbReference>
<evidence type="ECO:0000256" key="1">
    <source>
        <dbReference type="ARBA" id="ARBA00022553"/>
    </source>
</evidence>
<protein>
    <submittedName>
        <fullName evidence="6">Response regulator transcription factor</fullName>
    </submittedName>
</protein>
<evidence type="ECO:0000259" key="4">
    <source>
        <dbReference type="PROSITE" id="PS50043"/>
    </source>
</evidence>
<evidence type="ECO:0000256" key="3">
    <source>
        <dbReference type="PROSITE-ProRule" id="PRU00169"/>
    </source>
</evidence>
<proteinExistence type="predicted"/>
<evidence type="ECO:0000313" key="7">
    <source>
        <dbReference type="Proteomes" id="UP001144347"/>
    </source>
</evidence>
<dbReference type="PROSITE" id="PS50110">
    <property type="entry name" value="RESPONSE_REGULATORY"/>
    <property type="match status" value="1"/>
</dbReference>